<name>A0A5B7EB22_PORTR</name>
<feature type="compositionally biased region" description="Polar residues" evidence="1">
    <location>
        <begin position="105"/>
        <end position="120"/>
    </location>
</feature>
<evidence type="ECO:0000256" key="1">
    <source>
        <dbReference type="SAM" id="MobiDB-lite"/>
    </source>
</evidence>
<organism evidence="2 3">
    <name type="scientific">Portunus trituberculatus</name>
    <name type="common">Swimming crab</name>
    <name type="synonym">Neptunus trituberculatus</name>
    <dbReference type="NCBI Taxonomy" id="210409"/>
    <lineage>
        <taxon>Eukaryota</taxon>
        <taxon>Metazoa</taxon>
        <taxon>Ecdysozoa</taxon>
        <taxon>Arthropoda</taxon>
        <taxon>Crustacea</taxon>
        <taxon>Multicrustacea</taxon>
        <taxon>Malacostraca</taxon>
        <taxon>Eumalacostraca</taxon>
        <taxon>Eucarida</taxon>
        <taxon>Decapoda</taxon>
        <taxon>Pleocyemata</taxon>
        <taxon>Brachyura</taxon>
        <taxon>Eubrachyura</taxon>
        <taxon>Portunoidea</taxon>
        <taxon>Portunidae</taxon>
        <taxon>Portuninae</taxon>
        <taxon>Portunus</taxon>
    </lineage>
</organism>
<keyword evidence="3" id="KW-1185">Reference proteome</keyword>
<reference evidence="2 3" key="1">
    <citation type="submission" date="2019-05" db="EMBL/GenBank/DDBJ databases">
        <title>Another draft genome of Portunus trituberculatus and its Hox gene families provides insights of decapod evolution.</title>
        <authorList>
            <person name="Jeong J.-H."/>
            <person name="Song I."/>
            <person name="Kim S."/>
            <person name="Choi T."/>
            <person name="Kim D."/>
            <person name="Ryu S."/>
            <person name="Kim W."/>
        </authorList>
    </citation>
    <scope>NUCLEOTIDE SEQUENCE [LARGE SCALE GENOMIC DNA]</scope>
    <source>
        <tissue evidence="2">Muscle</tissue>
    </source>
</reference>
<accession>A0A5B7EB22</accession>
<dbReference type="EMBL" id="VSRR010002433">
    <property type="protein sequence ID" value="MPC31430.1"/>
    <property type="molecule type" value="Genomic_DNA"/>
</dbReference>
<sequence length="120" mass="13493">MLGDDSKSHQAAVYRTPPTLQHHPPALPIPFITTSNFHFPSQHFNLSFHTAHNFINPSATPSQHHNPSVLPYLALTAPQPFTAAAKYPAAVSQSVRPQQRPHRIPNQSDNYITLSERQWQ</sequence>
<evidence type="ECO:0000313" key="2">
    <source>
        <dbReference type="EMBL" id="MPC31430.1"/>
    </source>
</evidence>
<dbReference type="AlphaFoldDB" id="A0A5B7EB22"/>
<comment type="caution">
    <text evidence="2">The sequence shown here is derived from an EMBL/GenBank/DDBJ whole genome shotgun (WGS) entry which is preliminary data.</text>
</comment>
<feature type="region of interest" description="Disordered" evidence="1">
    <location>
        <begin position="92"/>
        <end position="120"/>
    </location>
</feature>
<dbReference type="Proteomes" id="UP000324222">
    <property type="component" value="Unassembled WGS sequence"/>
</dbReference>
<proteinExistence type="predicted"/>
<gene>
    <name evidence="2" type="ORF">E2C01_024719</name>
</gene>
<protein>
    <submittedName>
        <fullName evidence="2">Uncharacterized protein</fullName>
    </submittedName>
</protein>
<evidence type="ECO:0000313" key="3">
    <source>
        <dbReference type="Proteomes" id="UP000324222"/>
    </source>
</evidence>